<dbReference type="AlphaFoldDB" id="A0ABC8SHH6"/>
<reference evidence="1 2" key="1">
    <citation type="submission" date="2024-02" db="EMBL/GenBank/DDBJ databases">
        <authorList>
            <person name="Vignale AGUSTIN F."/>
            <person name="Sosa J E."/>
            <person name="Modenutti C."/>
        </authorList>
    </citation>
    <scope>NUCLEOTIDE SEQUENCE [LARGE SCALE GENOMIC DNA]</scope>
</reference>
<proteinExistence type="predicted"/>
<dbReference type="Proteomes" id="UP001642360">
    <property type="component" value="Unassembled WGS sequence"/>
</dbReference>
<sequence>MEFDPKIIRYRGWRNLTSSDLPTSQFKHLSRQSNGFSYMQYNLGLLHIVQCTTPTAWPLQAEKVF</sequence>
<keyword evidence="2" id="KW-1185">Reference proteome</keyword>
<gene>
    <name evidence="1" type="ORF">ILEXP_LOCUS24815</name>
</gene>
<organism evidence="1 2">
    <name type="scientific">Ilex paraguariensis</name>
    <name type="common">yerba mate</name>
    <dbReference type="NCBI Taxonomy" id="185542"/>
    <lineage>
        <taxon>Eukaryota</taxon>
        <taxon>Viridiplantae</taxon>
        <taxon>Streptophyta</taxon>
        <taxon>Embryophyta</taxon>
        <taxon>Tracheophyta</taxon>
        <taxon>Spermatophyta</taxon>
        <taxon>Magnoliopsida</taxon>
        <taxon>eudicotyledons</taxon>
        <taxon>Gunneridae</taxon>
        <taxon>Pentapetalae</taxon>
        <taxon>asterids</taxon>
        <taxon>campanulids</taxon>
        <taxon>Aquifoliales</taxon>
        <taxon>Aquifoliaceae</taxon>
        <taxon>Ilex</taxon>
    </lineage>
</organism>
<comment type="caution">
    <text evidence="1">The sequence shown here is derived from an EMBL/GenBank/DDBJ whole genome shotgun (WGS) entry which is preliminary data.</text>
</comment>
<evidence type="ECO:0000313" key="2">
    <source>
        <dbReference type="Proteomes" id="UP001642360"/>
    </source>
</evidence>
<name>A0ABC8SHH6_9AQUA</name>
<dbReference type="EMBL" id="CAUOFW020002835">
    <property type="protein sequence ID" value="CAK9156310.1"/>
    <property type="molecule type" value="Genomic_DNA"/>
</dbReference>
<evidence type="ECO:0000313" key="1">
    <source>
        <dbReference type="EMBL" id="CAK9156310.1"/>
    </source>
</evidence>
<protein>
    <submittedName>
        <fullName evidence="1">Uncharacterized protein</fullName>
    </submittedName>
</protein>
<accession>A0ABC8SHH6</accession>